<dbReference type="RefSeq" id="WP_130845268.1">
    <property type="nucleotide sequence ID" value="NZ_BJDY01000004.1"/>
</dbReference>
<dbReference type="AlphaFoldDB" id="A0A660E479"/>
<gene>
    <name evidence="1" type="ORF">MUDAN_MDHGFNIF_02565</name>
</gene>
<sequence>MKNAVFLVTALSDIKKESFGAQLAQLLTQGTAVGVILGNLDYAEVATAKWMINKLVGKNQQVSVTTLAEIFADDNGIELAPTAMRQVDDDTLTKREFDEPTGMHLTRYLAGDALLKEVRMTSQGQLTDVTYYDDDQVEQVIYYEQAKPVVIANYRENALQSSSLLNANGQLVYRFIRHTKSVRRLYNLNQASSLQLTDIREAQPKAPTTERQQAAAKNEMSVVTEQADYYQVMNYVDFHKYEDIYAFYYHILQKMALETVNLFINIDHNVEMTAMMPNQLIFNY</sequence>
<organism evidence="1 2">
    <name type="scientific">Lactiplantibacillus mudanjiangensis</name>
    <dbReference type="NCBI Taxonomy" id="1296538"/>
    <lineage>
        <taxon>Bacteria</taxon>
        <taxon>Bacillati</taxon>
        <taxon>Bacillota</taxon>
        <taxon>Bacilli</taxon>
        <taxon>Lactobacillales</taxon>
        <taxon>Lactobacillaceae</taxon>
        <taxon>Lactiplantibacillus</taxon>
    </lineage>
</organism>
<name>A0A660E479_9LACO</name>
<evidence type="ECO:0000313" key="1">
    <source>
        <dbReference type="EMBL" id="VDG27733.1"/>
    </source>
</evidence>
<protein>
    <submittedName>
        <fullName evidence="1">Uncharacterized protein</fullName>
    </submittedName>
</protein>
<evidence type="ECO:0000313" key="2">
    <source>
        <dbReference type="Proteomes" id="UP000289996"/>
    </source>
</evidence>
<accession>A0A660E479</accession>
<dbReference type="OrthoDB" id="2321746at2"/>
<proteinExistence type="predicted"/>
<dbReference type="Proteomes" id="UP000289996">
    <property type="component" value="Unassembled WGS sequence"/>
</dbReference>
<keyword evidence="2" id="KW-1185">Reference proteome</keyword>
<reference evidence="1 2" key="1">
    <citation type="submission" date="2018-11" db="EMBL/GenBank/DDBJ databases">
        <authorList>
            <person name="Wuyts S."/>
        </authorList>
    </citation>
    <scope>NUCLEOTIDE SEQUENCE [LARGE SCALE GENOMIC DNA]</scope>
    <source>
        <strain evidence="1">Lactobacillus mudanjiangensis AMBF249</strain>
    </source>
</reference>
<dbReference type="EMBL" id="UYIG01000046">
    <property type="protein sequence ID" value="VDG27733.1"/>
    <property type="molecule type" value="Genomic_DNA"/>
</dbReference>